<keyword evidence="1" id="KW-0472">Membrane</keyword>
<evidence type="ECO:0000256" key="1">
    <source>
        <dbReference type="SAM" id="Phobius"/>
    </source>
</evidence>
<evidence type="ECO:0000313" key="3">
    <source>
        <dbReference type="Proteomes" id="UP000639396"/>
    </source>
</evidence>
<dbReference type="Proteomes" id="UP000639396">
    <property type="component" value="Unassembled WGS sequence"/>
</dbReference>
<gene>
    <name evidence="2" type="ORF">IDH45_20355</name>
</gene>
<proteinExistence type="predicted"/>
<dbReference type="AlphaFoldDB" id="A0A927CE82"/>
<feature type="transmembrane region" description="Helical" evidence="1">
    <location>
        <begin position="12"/>
        <end position="29"/>
    </location>
</feature>
<keyword evidence="1" id="KW-0812">Transmembrane</keyword>
<accession>A0A927CE82</accession>
<name>A0A927CE82_9BACL</name>
<organism evidence="2 3">
    <name type="scientific">Paenibacillus oceani</name>
    <dbReference type="NCBI Taxonomy" id="2772510"/>
    <lineage>
        <taxon>Bacteria</taxon>
        <taxon>Bacillati</taxon>
        <taxon>Bacillota</taxon>
        <taxon>Bacilli</taxon>
        <taxon>Bacillales</taxon>
        <taxon>Paenibacillaceae</taxon>
        <taxon>Paenibacillus</taxon>
    </lineage>
</organism>
<dbReference type="RefSeq" id="WP_190929962.1">
    <property type="nucleotide sequence ID" value="NZ_JACXJA010000028.1"/>
</dbReference>
<evidence type="ECO:0000313" key="2">
    <source>
        <dbReference type="EMBL" id="MBD2864341.1"/>
    </source>
</evidence>
<feature type="transmembrane region" description="Helical" evidence="1">
    <location>
        <begin position="41"/>
        <end position="60"/>
    </location>
</feature>
<comment type="caution">
    <text evidence="2">The sequence shown here is derived from an EMBL/GenBank/DDBJ whole genome shotgun (WGS) entry which is preliminary data.</text>
</comment>
<reference evidence="2" key="1">
    <citation type="submission" date="2020-09" db="EMBL/GenBank/DDBJ databases">
        <title>A novel bacterium of genus Paenibacillus, isolated from South China Sea.</title>
        <authorList>
            <person name="Huang H."/>
            <person name="Mo K."/>
            <person name="Hu Y."/>
        </authorList>
    </citation>
    <scope>NUCLEOTIDE SEQUENCE</scope>
    <source>
        <strain evidence="2">IB182363</strain>
    </source>
</reference>
<keyword evidence="3" id="KW-1185">Reference proteome</keyword>
<keyword evidence="1" id="KW-1133">Transmembrane helix</keyword>
<sequence length="74" mass="8707">MTEATEQLPPWALVLLTLVLLGQSTFIFLDARKHAKYPWLWGMWGLIQAPMPLIVYWIVYRTKWFRSNKKQGGT</sequence>
<protein>
    <submittedName>
        <fullName evidence="2">SigmaY antisigma factor component</fullName>
    </submittedName>
</protein>
<dbReference type="EMBL" id="JACXJA010000028">
    <property type="protein sequence ID" value="MBD2864341.1"/>
    <property type="molecule type" value="Genomic_DNA"/>
</dbReference>